<dbReference type="GO" id="GO:0016763">
    <property type="term" value="F:pentosyltransferase activity"/>
    <property type="evidence" value="ECO:0007669"/>
    <property type="project" value="TreeGrafter"/>
</dbReference>
<feature type="domain" description="Glycosyltransferase RgtA/B/C/D-like" evidence="9">
    <location>
        <begin position="63"/>
        <end position="215"/>
    </location>
</feature>
<sequence>MNNKILKFKKLFKLFIFIPLIFYFGKRSYIAFDEGFYALQARWILDKGNWTIPLWLDQYVLDRTIGLQFLIAQSQVIFGRNMFSAYLPTTATAILMLFITYKLHEEFFSKKYAIISPLILSTTYLWFDYSHLATQDIIFSCLVSIGLYSLVKINNDDDKFYILFFGIWIGLSFMMKTFLVFVPLLALSPYLYKKKNLFFSKYFWLGLLIGFIPYSFWAVSINPYLEKNIIFYLFEKFTVLSNKNNFTNPFYYYFWNIPVTFLPWSIFGIIGTIRNFSSNKENKYILTFFPCLLILILSIFSTKTPYYPLQITSIFALNTYAGIRYLFNSERFYRISIFITSKIIPLFIVTLTFTYYFFFKEISNFNFKENTLIILGLLFFGLSWSLIQYKKSFKEILITLIIGPYLLASFLLQSGLFTDRSREIREQMEYISSFDIVKNQPIKVDKAGINNSLSSSKIIRISLLTPKLGEFLEGVDQLKKSELAWTTKVQAIKNDNNSYEVLYENDILKPWILILKK</sequence>
<feature type="transmembrane region" description="Helical" evidence="8">
    <location>
        <begin position="339"/>
        <end position="359"/>
    </location>
</feature>
<evidence type="ECO:0000256" key="7">
    <source>
        <dbReference type="ARBA" id="ARBA00023136"/>
    </source>
</evidence>
<name>A0A0A1Z7W3_PROMR</name>
<dbReference type="STRING" id="59925.EU91_1663"/>
<feature type="transmembrane region" description="Helical" evidence="8">
    <location>
        <begin position="307"/>
        <end position="327"/>
    </location>
</feature>
<keyword evidence="6 8" id="KW-1133">Transmembrane helix</keyword>
<keyword evidence="3 10" id="KW-0328">Glycosyltransferase</keyword>
<protein>
    <submittedName>
        <fullName evidence="10">Dolichyl-phosphate-mannose-protein mannosyltransferase</fullName>
    </submittedName>
</protein>
<evidence type="ECO:0000313" key="10">
    <source>
        <dbReference type="EMBL" id="KGF85560.1"/>
    </source>
</evidence>
<feature type="transmembrane region" description="Helical" evidence="8">
    <location>
        <begin position="160"/>
        <end position="190"/>
    </location>
</feature>
<feature type="transmembrane region" description="Helical" evidence="8">
    <location>
        <begin position="284"/>
        <end position="301"/>
    </location>
</feature>
<feature type="transmembrane region" description="Helical" evidence="8">
    <location>
        <begin position="12"/>
        <end position="32"/>
    </location>
</feature>
<feature type="transmembrane region" description="Helical" evidence="8">
    <location>
        <begin position="250"/>
        <end position="272"/>
    </location>
</feature>
<accession>A0A0A1Z7W3</accession>
<evidence type="ECO:0000256" key="2">
    <source>
        <dbReference type="ARBA" id="ARBA00022475"/>
    </source>
</evidence>
<dbReference type="PANTHER" id="PTHR33908">
    <property type="entry name" value="MANNOSYLTRANSFERASE YKCB-RELATED"/>
    <property type="match status" value="1"/>
</dbReference>
<dbReference type="AlphaFoldDB" id="A0A0A1Z7W3"/>
<evidence type="ECO:0000256" key="4">
    <source>
        <dbReference type="ARBA" id="ARBA00022679"/>
    </source>
</evidence>
<keyword evidence="5 8" id="KW-0812">Transmembrane</keyword>
<dbReference type="EMBL" id="JNAH01000008">
    <property type="protein sequence ID" value="KGF85560.1"/>
    <property type="molecule type" value="Genomic_DNA"/>
</dbReference>
<keyword evidence="4 10" id="KW-0808">Transferase</keyword>
<evidence type="ECO:0000313" key="11">
    <source>
        <dbReference type="Proteomes" id="UP000030598"/>
    </source>
</evidence>
<evidence type="ECO:0000256" key="3">
    <source>
        <dbReference type="ARBA" id="ARBA00022676"/>
    </source>
</evidence>
<dbReference type="Proteomes" id="UP000030598">
    <property type="component" value="Unassembled WGS sequence"/>
</dbReference>
<feature type="transmembrane region" description="Helical" evidence="8">
    <location>
        <begin position="396"/>
        <end position="417"/>
    </location>
</feature>
<reference evidence="11" key="1">
    <citation type="journal article" date="2014" name="Sci. Data">
        <title>Genomes of diverse isolates of the marine cyanobacterium Prochlorococcus.</title>
        <authorList>
            <person name="Biller S."/>
            <person name="Berube P."/>
            <person name="Thompson J."/>
            <person name="Kelly L."/>
            <person name="Roggensack S."/>
            <person name="Awad L."/>
            <person name="Roache-Johnson K."/>
            <person name="Ding H."/>
            <person name="Giovannoni S.J."/>
            <person name="Moore L.R."/>
            <person name="Chisholm S.W."/>
        </authorList>
    </citation>
    <scope>NUCLEOTIDE SEQUENCE [LARGE SCALE GENOMIC DNA]</scope>
    <source>
        <strain evidence="11">GP2</strain>
    </source>
</reference>
<comment type="caution">
    <text evidence="10">The sequence shown here is derived from an EMBL/GenBank/DDBJ whole genome shotgun (WGS) entry which is preliminary data.</text>
</comment>
<keyword evidence="2" id="KW-1003">Cell membrane</keyword>
<evidence type="ECO:0000256" key="1">
    <source>
        <dbReference type="ARBA" id="ARBA00004651"/>
    </source>
</evidence>
<dbReference type="OrthoDB" id="517818at2"/>
<dbReference type="PANTHER" id="PTHR33908:SF3">
    <property type="entry name" value="UNDECAPRENYL PHOSPHATE-ALPHA-4-AMINO-4-DEOXY-L-ARABINOSE ARABINOSYL TRANSFERASE"/>
    <property type="match status" value="1"/>
</dbReference>
<gene>
    <name evidence="10" type="ORF">EU91_1663</name>
</gene>
<dbReference type="GO" id="GO:0010041">
    <property type="term" value="P:response to iron(III) ion"/>
    <property type="evidence" value="ECO:0007669"/>
    <property type="project" value="TreeGrafter"/>
</dbReference>
<comment type="subcellular location">
    <subcellularLocation>
        <location evidence="1">Cell membrane</location>
        <topology evidence="1">Multi-pass membrane protein</topology>
    </subcellularLocation>
</comment>
<proteinExistence type="predicted"/>
<feature type="transmembrane region" description="Helical" evidence="8">
    <location>
        <begin position="202"/>
        <end position="225"/>
    </location>
</feature>
<dbReference type="InterPro" id="IPR050297">
    <property type="entry name" value="LipidA_mod_glycosyltrf_83"/>
</dbReference>
<dbReference type="RefSeq" id="WP_032525030.1">
    <property type="nucleotide sequence ID" value="NZ_CP138934.1"/>
</dbReference>
<keyword evidence="7 8" id="KW-0472">Membrane</keyword>
<dbReference type="InterPro" id="IPR038731">
    <property type="entry name" value="RgtA/B/C-like"/>
</dbReference>
<evidence type="ECO:0000256" key="5">
    <source>
        <dbReference type="ARBA" id="ARBA00022692"/>
    </source>
</evidence>
<dbReference type="GO" id="GO:0005886">
    <property type="term" value="C:plasma membrane"/>
    <property type="evidence" value="ECO:0007669"/>
    <property type="project" value="UniProtKB-SubCell"/>
</dbReference>
<organism evidence="10 11">
    <name type="scientific">Prochlorococcus marinus str. GP2</name>
    <dbReference type="NCBI Taxonomy" id="59925"/>
    <lineage>
        <taxon>Bacteria</taxon>
        <taxon>Bacillati</taxon>
        <taxon>Cyanobacteriota</taxon>
        <taxon>Cyanophyceae</taxon>
        <taxon>Synechococcales</taxon>
        <taxon>Prochlorococcaceae</taxon>
        <taxon>Prochlorococcus</taxon>
    </lineage>
</organism>
<feature type="transmembrane region" description="Helical" evidence="8">
    <location>
        <begin position="83"/>
        <end position="101"/>
    </location>
</feature>
<feature type="transmembrane region" description="Helical" evidence="8">
    <location>
        <begin position="371"/>
        <end position="389"/>
    </location>
</feature>
<dbReference type="GO" id="GO:0009103">
    <property type="term" value="P:lipopolysaccharide biosynthetic process"/>
    <property type="evidence" value="ECO:0007669"/>
    <property type="project" value="UniProtKB-ARBA"/>
</dbReference>
<dbReference type="eggNOG" id="COG1807">
    <property type="taxonomic scope" value="Bacteria"/>
</dbReference>
<evidence type="ECO:0000259" key="9">
    <source>
        <dbReference type="Pfam" id="PF13231"/>
    </source>
</evidence>
<feature type="transmembrane region" description="Helical" evidence="8">
    <location>
        <begin position="113"/>
        <end position="130"/>
    </location>
</feature>
<evidence type="ECO:0000256" key="6">
    <source>
        <dbReference type="ARBA" id="ARBA00022989"/>
    </source>
</evidence>
<dbReference type="Pfam" id="PF13231">
    <property type="entry name" value="PMT_2"/>
    <property type="match status" value="1"/>
</dbReference>
<evidence type="ECO:0000256" key="8">
    <source>
        <dbReference type="SAM" id="Phobius"/>
    </source>
</evidence>